<keyword evidence="5 7" id="KW-0560">Oxidoreductase</keyword>
<dbReference type="Proteomes" id="UP001220010">
    <property type="component" value="Unassembled WGS sequence"/>
</dbReference>
<dbReference type="InterPro" id="IPR037513">
    <property type="entry name" value="NQO"/>
</dbReference>
<evidence type="ECO:0000256" key="1">
    <source>
        <dbReference type="ARBA" id="ARBA00001966"/>
    </source>
</evidence>
<sequence length="204" mass="21778">MLVLVVYYTMNGHTHRLAEAVAEGARQVEGAEVALRRVPETLSEAELKRRGGSAEAVKGFGRVPVCTPEELEEAGAVIFGTPSYLGNMAGQMRIFLDSLGDQWKRNALVGKVGSVFVSSGSQHGGQESTILNFHPTLLHLGMVVVGLPYTFESQRRIDEVAGGSPYGASTIVGRAGERTPSETELAGARFQGKHVAEIASKLAR</sequence>
<evidence type="ECO:0000313" key="9">
    <source>
        <dbReference type="EMBL" id="MDF0590043.1"/>
    </source>
</evidence>
<dbReference type="PROSITE" id="PS50902">
    <property type="entry name" value="FLAVODOXIN_LIKE"/>
    <property type="match status" value="1"/>
</dbReference>
<evidence type="ECO:0000256" key="3">
    <source>
        <dbReference type="ARBA" id="ARBA00022630"/>
    </source>
</evidence>
<dbReference type="RefSeq" id="WP_316965802.1">
    <property type="nucleotide sequence ID" value="NZ_JARFPK010000006.1"/>
</dbReference>
<evidence type="ECO:0000256" key="6">
    <source>
        <dbReference type="ARBA" id="ARBA00038292"/>
    </source>
</evidence>
<protein>
    <recommendedName>
        <fullName evidence="7">NAD(P)H dehydrogenase (quinone)</fullName>
        <ecNumber evidence="7">1.6.5.2</ecNumber>
    </recommendedName>
    <alternativeName>
        <fullName evidence="7">NAD(P)H:quinone oxidoreductase</fullName>
        <shortName evidence="7">NQO</shortName>
    </alternativeName>
</protein>
<dbReference type="InterPro" id="IPR029039">
    <property type="entry name" value="Flavoprotein-like_sf"/>
</dbReference>
<dbReference type="Pfam" id="PF03358">
    <property type="entry name" value="FMN_red"/>
    <property type="match status" value="1"/>
</dbReference>
<dbReference type="InterPro" id="IPR010089">
    <property type="entry name" value="Flavoprotein_WrbA-like"/>
</dbReference>
<comment type="caution">
    <text evidence="7">Lacks conserved residue(s) required for the propagation of feature annotation.</text>
</comment>
<dbReference type="NCBIfam" id="TIGR01755">
    <property type="entry name" value="flav_wrbA"/>
    <property type="match status" value="1"/>
</dbReference>
<evidence type="ECO:0000256" key="2">
    <source>
        <dbReference type="ARBA" id="ARBA00006961"/>
    </source>
</evidence>
<dbReference type="InterPro" id="IPR008254">
    <property type="entry name" value="Flavodoxin/NO_synth"/>
</dbReference>
<dbReference type="InterPro" id="IPR001226">
    <property type="entry name" value="Flavodoxin_CS"/>
</dbReference>
<comment type="caution">
    <text evidence="9">The sequence shown here is derived from an EMBL/GenBank/DDBJ whole genome shotgun (WGS) entry which is preliminary data.</text>
</comment>
<dbReference type="EMBL" id="JARFPK010000006">
    <property type="protein sequence ID" value="MDF0590043.1"/>
    <property type="molecule type" value="Genomic_DNA"/>
</dbReference>
<comment type="cofactor">
    <cofactor evidence="1">
        <name>[4Fe-4S] cluster</name>
        <dbReference type="ChEBI" id="CHEBI:49883"/>
    </cofactor>
</comment>
<accession>A0ABT5X5R5</accession>
<organism evidence="9 10">
    <name type="scientific">Candidatus Methanocrinis natronophilus</name>
    <dbReference type="NCBI Taxonomy" id="3033396"/>
    <lineage>
        <taxon>Archaea</taxon>
        <taxon>Methanobacteriati</taxon>
        <taxon>Methanobacteriota</taxon>
        <taxon>Stenosarchaea group</taxon>
        <taxon>Methanomicrobia</taxon>
        <taxon>Methanotrichales</taxon>
        <taxon>Methanotrichaceae</taxon>
        <taxon>Methanocrinis</taxon>
    </lineage>
</organism>
<evidence type="ECO:0000256" key="5">
    <source>
        <dbReference type="ARBA" id="ARBA00023002"/>
    </source>
</evidence>
<feature type="binding site" evidence="7">
    <location>
        <position position="139"/>
    </location>
    <ligand>
        <name>FMN</name>
        <dbReference type="ChEBI" id="CHEBI:58210"/>
    </ligand>
</feature>
<comment type="catalytic activity">
    <reaction evidence="7">
        <text>a quinone + NADPH + H(+) = a quinol + NADP(+)</text>
        <dbReference type="Rhea" id="RHEA:46164"/>
        <dbReference type="ChEBI" id="CHEBI:15378"/>
        <dbReference type="ChEBI" id="CHEBI:24646"/>
        <dbReference type="ChEBI" id="CHEBI:57783"/>
        <dbReference type="ChEBI" id="CHEBI:58349"/>
        <dbReference type="ChEBI" id="CHEBI:132124"/>
        <dbReference type="EC" id="1.6.5.2"/>
    </reaction>
</comment>
<comment type="similarity">
    <text evidence="6">Belongs to the SsuE family. Isf subfamily.</text>
</comment>
<keyword evidence="7" id="KW-0547">Nucleotide-binding</keyword>
<feature type="binding site" evidence="7">
    <location>
        <position position="103"/>
    </location>
    <ligand>
        <name>substrate</name>
    </ligand>
</feature>
<comment type="catalytic activity">
    <reaction evidence="7">
        <text>a quinone + NADH + H(+) = a quinol + NAD(+)</text>
        <dbReference type="Rhea" id="RHEA:46160"/>
        <dbReference type="ChEBI" id="CHEBI:15378"/>
        <dbReference type="ChEBI" id="CHEBI:24646"/>
        <dbReference type="ChEBI" id="CHEBI:57540"/>
        <dbReference type="ChEBI" id="CHEBI:57945"/>
        <dbReference type="ChEBI" id="CHEBI:132124"/>
        <dbReference type="EC" id="1.6.5.2"/>
    </reaction>
</comment>
<evidence type="ECO:0000256" key="4">
    <source>
        <dbReference type="ARBA" id="ARBA00022643"/>
    </source>
</evidence>
<dbReference type="NCBIfam" id="NF002999">
    <property type="entry name" value="PRK03767.1"/>
    <property type="match status" value="1"/>
</dbReference>
<dbReference type="PROSITE" id="PS00201">
    <property type="entry name" value="FLAVODOXIN"/>
    <property type="match status" value="1"/>
</dbReference>
<dbReference type="PANTHER" id="PTHR30546">
    <property type="entry name" value="FLAVODOXIN-RELATED PROTEIN WRBA-RELATED"/>
    <property type="match status" value="1"/>
</dbReference>
<keyword evidence="7" id="KW-0521">NADP</keyword>
<proteinExistence type="inferred from homology"/>
<dbReference type="InterPro" id="IPR005025">
    <property type="entry name" value="FMN_Rdtase-like_dom"/>
</dbReference>
<dbReference type="GO" id="GO:0003955">
    <property type="term" value="F:NAD(P)H dehydrogenase (quinone) activity"/>
    <property type="evidence" value="ECO:0007669"/>
    <property type="project" value="UniProtKB-EC"/>
</dbReference>
<dbReference type="Gene3D" id="3.40.50.360">
    <property type="match status" value="1"/>
</dbReference>
<reference evidence="9 10" key="1">
    <citation type="submission" date="2023-03" db="EMBL/GenBank/DDBJ databases">
        <title>WGS of Methanotrichaceae archaeon Mx.</title>
        <authorList>
            <person name="Sorokin D.Y."/>
            <person name="Merkel A.Y."/>
        </authorList>
    </citation>
    <scope>NUCLEOTIDE SEQUENCE [LARGE SCALE GENOMIC DNA]</scope>
    <source>
        <strain evidence="9 10">Mx</strain>
    </source>
</reference>
<feature type="domain" description="Flavodoxin-like" evidence="8">
    <location>
        <begin position="3"/>
        <end position="195"/>
    </location>
</feature>
<dbReference type="SUPFAM" id="SSF52218">
    <property type="entry name" value="Flavoproteins"/>
    <property type="match status" value="1"/>
</dbReference>
<comment type="cofactor">
    <cofactor evidence="7">
        <name>FMN</name>
        <dbReference type="ChEBI" id="CHEBI:58210"/>
    </cofactor>
    <text evidence="7">Binds 1 FMN per monomer.</text>
</comment>
<name>A0ABT5X5R5_9EURY</name>
<keyword evidence="4 7" id="KW-0288">FMN</keyword>
<gene>
    <name evidence="9" type="primary">wrbA</name>
    <name evidence="9" type="ORF">P0O15_02465</name>
</gene>
<evidence type="ECO:0000259" key="8">
    <source>
        <dbReference type="PROSITE" id="PS50902"/>
    </source>
</evidence>
<keyword evidence="10" id="KW-1185">Reference proteome</keyword>
<dbReference type="HAMAP" id="MF_01017">
    <property type="entry name" value="NQOR"/>
    <property type="match status" value="1"/>
</dbReference>
<keyword evidence="7" id="KW-0520">NAD</keyword>
<evidence type="ECO:0000313" key="10">
    <source>
        <dbReference type="Proteomes" id="UP001220010"/>
    </source>
</evidence>
<dbReference type="PANTHER" id="PTHR30546:SF23">
    <property type="entry name" value="FLAVOPROTEIN-LIKE PROTEIN YCP4-RELATED"/>
    <property type="match status" value="1"/>
</dbReference>
<evidence type="ECO:0000256" key="7">
    <source>
        <dbReference type="HAMAP-Rule" id="MF_01017"/>
    </source>
</evidence>
<comment type="similarity">
    <text evidence="2 7">Belongs to the WrbA family.</text>
</comment>
<dbReference type="EC" id="1.6.5.2" evidence="7"/>
<keyword evidence="3 7" id="KW-0285">Flavoprotein</keyword>